<feature type="domain" description="Peptidoglycan binding" evidence="2">
    <location>
        <begin position="110"/>
        <end position="186"/>
    </location>
</feature>
<dbReference type="Pfam" id="PF05838">
    <property type="entry name" value="Glyco_hydro_108"/>
    <property type="match status" value="1"/>
</dbReference>
<dbReference type="RefSeq" id="WP_167940566.1">
    <property type="nucleotide sequence ID" value="NZ_JAATJA010000001.1"/>
</dbReference>
<dbReference type="Pfam" id="PF09374">
    <property type="entry name" value="PG_binding_3"/>
    <property type="match status" value="1"/>
</dbReference>
<name>A0A846QK62_9BACT</name>
<accession>A0A846QK62</accession>
<dbReference type="InterPro" id="IPR008565">
    <property type="entry name" value="TtsA-like_GH18_dom"/>
</dbReference>
<dbReference type="Proteomes" id="UP000580856">
    <property type="component" value="Unassembled WGS sequence"/>
</dbReference>
<dbReference type="InterPro" id="IPR018247">
    <property type="entry name" value="EF_Hand_1_Ca_BS"/>
</dbReference>
<reference evidence="3 4" key="1">
    <citation type="submission" date="2020-03" db="EMBL/GenBank/DDBJ databases">
        <title>Genomic Encyclopedia of Type Strains, Phase IV (KMG-IV): sequencing the most valuable type-strain genomes for metagenomic binning, comparative biology and taxonomic classification.</title>
        <authorList>
            <person name="Goeker M."/>
        </authorList>
    </citation>
    <scope>NUCLEOTIDE SEQUENCE [LARGE SCALE GENOMIC DNA]</scope>
    <source>
        <strain evidence="3 4">DSM 24233</strain>
    </source>
</reference>
<evidence type="ECO:0000259" key="1">
    <source>
        <dbReference type="Pfam" id="PF05838"/>
    </source>
</evidence>
<protein>
    <submittedName>
        <fullName evidence="3">Lysozyme family protein</fullName>
    </submittedName>
</protein>
<dbReference type="InterPro" id="IPR018537">
    <property type="entry name" value="Peptidoglycan-bd_3"/>
</dbReference>
<keyword evidence="4" id="KW-1185">Reference proteome</keyword>
<comment type="caution">
    <text evidence="3">The sequence shown here is derived from an EMBL/GenBank/DDBJ whole genome shotgun (WGS) entry which is preliminary data.</text>
</comment>
<dbReference type="InterPro" id="IPR023346">
    <property type="entry name" value="Lysozyme-like_dom_sf"/>
</dbReference>
<dbReference type="EMBL" id="JAATJA010000001">
    <property type="protein sequence ID" value="NJB67517.1"/>
    <property type="molecule type" value="Genomic_DNA"/>
</dbReference>
<dbReference type="SUPFAM" id="SSF53955">
    <property type="entry name" value="Lysozyme-like"/>
    <property type="match status" value="1"/>
</dbReference>
<dbReference type="Gene3D" id="1.20.141.10">
    <property type="entry name" value="Chitosanase, subunit A, domain 1"/>
    <property type="match status" value="1"/>
</dbReference>
<organism evidence="3 4">
    <name type="scientific">Desulfobaculum xiamenense</name>
    <dbReference type="NCBI Taxonomy" id="995050"/>
    <lineage>
        <taxon>Bacteria</taxon>
        <taxon>Pseudomonadati</taxon>
        <taxon>Thermodesulfobacteriota</taxon>
        <taxon>Desulfovibrionia</taxon>
        <taxon>Desulfovibrionales</taxon>
        <taxon>Desulfovibrionaceae</taxon>
        <taxon>Desulfobaculum</taxon>
    </lineage>
</organism>
<dbReference type="AlphaFoldDB" id="A0A846QK62"/>
<evidence type="ECO:0000313" key="3">
    <source>
        <dbReference type="EMBL" id="NJB67517.1"/>
    </source>
</evidence>
<feature type="domain" description="TtsA-like Glycoside hydrolase family 108" evidence="1">
    <location>
        <begin position="9"/>
        <end position="105"/>
    </location>
</feature>
<evidence type="ECO:0000313" key="4">
    <source>
        <dbReference type="Proteomes" id="UP000580856"/>
    </source>
</evidence>
<evidence type="ECO:0000259" key="2">
    <source>
        <dbReference type="Pfam" id="PF09374"/>
    </source>
</evidence>
<proteinExistence type="predicted"/>
<gene>
    <name evidence="3" type="ORF">GGQ74_001157</name>
</gene>
<dbReference type="PROSITE" id="PS00018">
    <property type="entry name" value="EF_HAND_1"/>
    <property type="match status" value="1"/>
</dbReference>
<sequence length="194" mass="22128">MAAFEKALEFVLRWEGGERFTNDPSDPGGATKYGVSFRFLRELPLRDADLNRDGTVTWQDVAAMDAAQAADIYRRYFWDRLRLDDVLAQSWQLAPVLFDTAVNVGRRRTAVWLQEALNERRSSLRAVLRVDGNIGPNTLSVLGRANREGYGLGILDSLVMRRVSHYTRLAARDWARTFLLGWLNRTIAVREGVR</sequence>